<dbReference type="PANTHER" id="PTHR43226:SF4">
    <property type="entry name" value="XAA-PRO AMINOPEPTIDASE 3"/>
    <property type="match status" value="1"/>
</dbReference>
<name>A0A9P5TNM1_GYMJU</name>
<dbReference type="PANTHER" id="PTHR43226">
    <property type="entry name" value="XAA-PRO AMINOPEPTIDASE 3"/>
    <property type="match status" value="1"/>
</dbReference>
<dbReference type="AlphaFoldDB" id="A0A9P5TNM1"/>
<evidence type="ECO:0000256" key="2">
    <source>
        <dbReference type="ARBA" id="ARBA00008766"/>
    </source>
</evidence>
<dbReference type="GO" id="GO:0005739">
    <property type="term" value="C:mitochondrion"/>
    <property type="evidence" value="ECO:0007669"/>
    <property type="project" value="TreeGrafter"/>
</dbReference>
<feature type="compositionally biased region" description="Polar residues" evidence="6">
    <location>
        <begin position="11"/>
        <end position="21"/>
    </location>
</feature>
<dbReference type="SUPFAM" id="SSF53092">
    <property type="entry name" value="Creatinase/prolidase N-terminal domain"/>
    <property type="match status" value="1"/>
</dbReference>
<dbReference type="Pfam" id="PF00557">
    <property type="entry name" value="Peptidase_M24"/>
    <property type="match status" value="1"/>
</dbReference>
<comment type="cofactor">
    <cofactor evidence="1">
        <name>Mn(2+)</name>
        <dbReference type="ChEBI" id="CHEBI:29035"/>
    </cofactor>
</comment>
<reference evidence="8" key="1">
    <citation type="submission" date="2020-11" db="EMBL/GenBank/DDBJ databases">
        <authorList>
            <consortium name="DOE Joint Genome Institute"/>
            <person name="Ahrendt S."/>
            <person name="Riley R."/>
            <person name="Andreopoulos W."/>
            <person name="LaButti K."/>
            <person name="Pangilinan J."/>
            <person name="Ruiz-duenas F.J."/>
            <person name="Barrasa J.M."/>
            <person name="Sanchez-Garcia M."/>
            <person name="Camarero S."/>
            <person name="Miyauchi S."/>
            <person name="Serrano A."/>
            <person name="Linde D."/>
            <person name="Babiker R."/>
            <person name="Drula E."/>
            <person name="Ayuso-Fernandez I."/>
            <person name="Pacheco R."/>
            <person name="Padilla G."/>
            <person name="Ferreira P."/>
            <person name="Barriuso J."/>
            <person name="Kellner H."/>
            <person name="Castanera R."/>
            <person name="Alfaro M."/>
            <person name="Ramirez L."/>
            <person name="Pisabarro A.G."/>
            <person name="Kuo A."/>
            <person name="Tritt A."/>
            <person name="Lipzen A."/>
            <person name="He G."/>
            <person name="Yan M."/>
            <person name="Ng V."/>
            <person name="Cullen D."/>
            <person name="Martin F."/>
            <person name="Rosso M.-N."/>
            <person name="Henrissat B."/>
            <person name="Hibbett D."/>
            <person name="Martinez A.T."/>
            <person name="Grigoriev I.V."/>
        </authorList>
    </citation>
    <scope>NUCLEOTIDE SEQUENCE</scope>
    <source>
        <strain evidence="8">AH 44721</strain>
    </source>
</reference>
<dbReference type="InterPro" id="IPR007865">
    <property type="entry name" value="Aminopep_P_N"/>
</dbReference>
<gene>
    <name evidence="8" type="ORF">CPB84DRAFT_1679526</name>
</gene>
<accession>A0A9P5TNM1</accession>
<evidence type="ECO:0000259" key="7">
    <source>
        <dbReference type="SMART" id="SM01011"/>
    </source>
</evidence>
<dbReference type="Gene3D" id="3.90.230.10">
    <property type="entry name" value="Creatinase/methionine aminopeptidase superfamily"/>
    <property type="match status" value="1"/>
</dbReference>
<evidence type="ECO:0000256" key="6">
    <source>
        <dbReference type="SAM" id="MobiDB-lite"/>
    </source>
</evidence>
<evidence type="ECO:0000256" key="5">
    <source>
        <dbReference type="ARBA" id="ARBA00023211"/>
    </source>
</evidence>
<protein>
    <submittedName>
        <fullName evidence="8">Peptidase M24</fullName>
    </submittedName>
</protein>
<dbReference type="OrthoDB" id="4215474at2759"/>
<evidence type="ECO:0000313" key="8">
    <source>
        <dbReference type="EMBL" id="KAF8901738.1"/>
    </source>
</evidence>
<proteinExistence type="inferred from homology"/>
<organism evidence="8 9">
    <name type="scientific">Gymnopilus junonius</name>
    <name type="common">Spectacular rustgill mushroom</name>
    <name type="synonym">Gymnopilus spectabilis subsp. junonius</name>
    <dbReference type="NCBI Taxonomy" id="109634"/>
    <lineage>
        <taxon>Eukaryota</taxon>
        <taxon>Fungi</taxon>
        <taxon>Dikarya</taxon>
        <taxon>Basidiomycota</taxon>
        <taxon>Agaricomycotina</taxon>
        <taxon>Agaricomycetes</taxon>
        <taxon>Agaricomycetidae</taxon>
        <taxon>Agaricales</taxon>
        <taxon>Agaricineae</taxon>
        <taxon>Hymenogastraceae</taxon>
        <taxon>Gymnopilus</taxon>
    </lineage>
</organism>
<comment type="caution">
    <text evidence="8">The sequence shown here is derived from an EMBL/GenBank/DDBJ whole genome shotgun (WGS) entry which is preliminary data.</text>
</comment>
<keyword evidence="4" id="KW-0378">Hydrolase</keyword>
<evidence type="ECO:0000256" key="3">
    <source>
        <dbReference type="ARBA" id="ARBA00022723"/>
    </source>
</evidence>
<feature type="region of interest" description="Disordered" evidence="6">
    <location>
        <begin position="1"/>
        <end position="23"/>
    </location>
</feature>
<feature type="domain" description="Aminopeptidase P N-terminal" evidence="7">
    <location>
        <begin position="45"/>
        <end position="180"/>
    </location>
</feature>
<dbReference type="GO" id="GO:0030145">
    <property type="term" value="F:manganese ion binding"/>
    <property type="evidence" value="ECO:0007669"/>
    <property type="project" value="InterPro"/>
</dbReference>
<keyword evidence="3" id="KW-0479">Metal-binding</keyword>
<keyword evidence="9" id="KW-1185">Reference proteome</keyword>
<evidence type="ECO:0000256" key="4">
    <source>
        <dbReference type="ARBA" id="ARBA00022801"/>
    </source>
</evidence>
<dbReference type="InterPro" id="IPR029149">
    <property type="entry name" value="Creatin/AminoP/Spt16_N"/>
</dbReference>
<sequence length="488" mass="53783">MLSSFRRAGSRFSTRTISTKPSEYGQPTFLSHPHLVRQHEITPGIPSSDYEQRRRKLMDLLPEKSIVVSVSSPIKYMSGSAYKYRQASDFWYLTGFEEPDSAVILEKNSSSRGYKMTLFCAGKDLAKEKWDGASTSLSSAKEVFNADDSILIDNFGSQLKSLLPRCHHVYVDLPNSLPKASRNKPKSLLKYLAGPSATEHDDILDSIASSMRKPLSPQMGKLRSVKSTAEQAVMRAAAEISAQAHAKTMRFAEPGLSEAALAAHFEYICALRGSQRLAYVPVVGSGPNSLILHYTSNNQLIDPGELVLIDAGCEYNGYASDITRTFPASGTFSPPQRDLYSAVLSAQKRMINLCSVQGGYSLRDLHRLSCTHLKEELNQIGFNLGNEGDLERVLYPHSLTHPIGIDLHESAHIDRTTPLKEGMVITIEPGIYVPPTANFPKHFHNIGIRIEDEVLVGEKYPTVLSISAPKEIVDVEGACQGLLGLEPY</sequence>
<dbReference type="InterPro" id="IPR052433">
    <property type="entry name" value="X-Pro_dipept-like"/>
</dbReference>
<dbReference type="Gene3D" id="3.40.350.10">
    <property type="entry name" value="Creatinase/prolidase N-terminal domain"/>
    <property type="match status" value="1"/>
</dbReference>
<dbReference type="SUPFAM" id="SSF55920">
    <property type="entry name" value="Creatinase/aminopeptidase"/>
    <property type="match status" value="1"/>
</dbReference>
<dbReference type="PRINTS" id="PR00599">
    <property type="entry name" value="MAPEPTIDASE"/>
</dbReference>
<dbReference type="EMBL" id="JADNYJ010000040">
    <property type="protein sequence ID" value="KAF8901738.1"/>
    <property type="molecule type" value="Genomic_DNA"/>
</dbReference>
<dbReference type="CDD" id="cd01087">
    <property type="entry name" value="Prolidase"/>
    <property type="match status" value="1"/>
</dbReference>
<keyword evidence="5" id="KW-0464">Manganese</keyword>
<dbReference type="GO" id="GO:0070006">
    <property type="term" value="F:metalloaminopeptidase activity"/>
    <property type="evidence" value="ECO:0007669"/>
    <property type="project" value="InterPro"/>
</dbReference>
<dbReference type="Proteomes" id="UP000724874">
    <property type="component" value="Unassembled WGS sequence"/>
</dbReference>
<dbReference type="GO" id="GO:0006508">
    <property type="term" value="P:proteolysis"/>
    <property type="evidence" value="ECO:0007669"/>
    <property type="project" value="TreeGrafter"/>
</dbReference>
<evidence type="ECO:0000313" key="9">
    <source>
        <dbReference type="Proteomes" id="UP000724874"/>
    </source>
</evidence>
<evidence type="ECO:0000256" key="1">
    <source>
        <dbReference type="ARBA" id="ARBA00001936"/>
    </source>
</evidence>
<comment type="similarity">
    <text evidence="2">Belongs to the peptidase M24B family.</text>
</comment>
<dbReference type="SMART" id="SM01011">
    <property type="entry name" value="AMP_N"/>
    <property type="match status" value="1"/>
</dbReference>
<dbReference type="InterPro" id="IPR001714">
    <property type="entry name" value="Pept_M24_MAP"/>
</dbReference>
<dbReference type="Pfam" id="PF05195">
    <property type="entry name" value="AMP_N"/>
    <property type="match status" value="1"/>
</dbReference>
<dbReference type="InterPro" id="IPR000994">
    <property type="entry name" value="Pept_M24"/>
</dbReference>
<dbReference type="InterPro" id="IPR036005">
    <property type="entry name" value="Creatinase/aminopeptidase-like"/>
</dbReference>